<dbReference type="EMBL" id="JAGIKZ010000007">
    <property type="protein sequence ID" value="MBP2241148.1"/>
    <property type="molecule type" value="Genomic_DNA"/>
</dbReference>
<comment type="caution">
    <text evidence="1">The sequence shown here is derived from an EMBL/GenBank/DDBJ whole genome shotgun (WGS) entry which is preliminary data.</text>
</comment>
<reference evidence="1 2" key="1">
    <citation type="submission" date="2021-03" db="EMBL/GenBank/DDBJ databases">
        <title>Genomic Encyclopedia of Type Strains, Phase IV (KMG-IV): sequencing the most valuable type-strain genomes for metagenomic binning, comparative biology and taxonomic classification.</title>
        <authorList>
            <person name="Goeker M."/>
        </authorList>
    </citation>
    <scope>NUCLEOTIDE SEQUENCE [LARGE SCALE GENOMIC DNA]</scope>
    <source>
        <strain evidence="1 2">DSM 26675</strain>
    </source>
</reference>
<evidence type="ECO:0000313" key="2">
    <source>
        <dbReference type="Proteomes" id="UP001519293"/>
    </source>
</evidence>
<organism evidence="1 2">
    <name type="scientific">Cytobacillus eiseniae</name>
    <dbReference type="NCBI Taxonomy" id="762947"/>
    <lineage>
        <taxon>Bacteria</taxon>
        <taxon>Bacillati</taxon>
        <taxon>Bacillota</taxon>
        <taxon>Bacilli</taxon>
        <taxon>Bacillales</taxon>
        <taxon>Bacillaceae</taxon>
        <taxon>Cytobacillus</taxon>
    </lineage>
</organism>
<evidence type="ECO:0000313" key="1">
    <source>
        <dbReference type="EMBL" id="MBP2241148.1"/>
    </source>
</evidence>
<dbReference type="Proteomes" id="UP001519293">
    <property type="component" value="Unassembled WGS sequence"/>
</dbReference>
<sequence length="66" mass="8007">MKVSINDVTRYWGMELLYIVHQHLKAQIQSILTYRKGRAFLINKIRTGMSREENYLHLEIFIWNLI</sequence>
<gene>
    <name evidence="1" type="ORF">J2Z40_001710</name>
</gene>
<keyword evidence="2" id="KW-1185">Reference proteome</keyword>
<protein>
    <submittedName>
        <fullName evidence="1">Uncharacterized protein</fullName>
    </submittedName>
</protein>
<name>A0ABS4REJ1_9BACI</name>
<accession>A0ABS4REJ1</accession>
<proteinExistence type="predicted"/>